<keyword evidence="7" id="KW-1185">Reference proteome</keyword>
<dbReference type="PANTHER" id="PTHR42872">
    <property type="entry name" value="PROTEIN-GLUTAMATE METHYLESTERASE/PROTEIN-GLUTAMINE GLUTAMINASE"/>
    <property type="match status" value="1"/>
</dbReference>
<feature type="active site" evidence="4">
    <location>
        <position position="19"/>
    </location>
</feature>
<dbReference type="EMBL" id="JAUKVY010000011">
    <property type="protein sequence ID" value="MDO1533883.1"/>
    <property type="molecule type" value="Genomic_DNA"/>
</dbReference>
<name>A0ABT8S5Z6_9BURK</name>
<evidence type="ECO:0000259" key="5">
    <source>
        <dbReference type="PROSITE" id="PS50122"/>
    </source>
</evidence>
<dbReference type="InterPro" id="IPR000673">
    <property type="entry name" value="Sig_transdc_resp-reg_Me-estase"/>
</dbReference>
<protein>
    <recommendedName>
        <fullName evidence="2">protein-glutamate methylesterase</fullName>
        <ecNumber evidence="2">3.1.1.61</ecNumber>
    </recommendedName>
</protein>
<dbReference type="EC" id="3.1.1.61" evidence="2"/>
<dbReference type="Pfam" id="PF01339">
    <property type="entry name" value="CheB_methylest"/>
    <property type="match status" value="1"/>
</dbReference>
<dbReference type="Proteomes" id="UP001169027">
    <property type="component" value="Unassembled WGS sequence"/>
</dbReference>
<proteinExistence type="predicted"/>
<comment type="catalytic activity">
    <reaction evidence="3">
        <text>[protein]-L-glutamate 5-O-methyl ester + H2O = L-glutamyl-[protein] + methanol + H(+)</text>
        <dbReference type="Rhea" id="RHEA:23236"/>
        <dbReference type="Rhea" id="RHEA-COMP:10208"/>
        <dbReference type="Rhea" id="RHEA-COMP:10311"/>
        <dbReference type="ChEBI" id="CHEBI:15377"/>
        <dbReference type="ChEBI" id="CHEBI:15378"/>
        <dbReference type="ChEBI" id="CHEBI:17790"/>
        <dbReference type="ChEBI" id="CHEBI:29973"/>
        <dbReference type="ChEBI" id="CHEBI:82795"/>
        <dbReference type="EC" id="3.1.1.61"/>
    </reaction>
</comment>
<reference evidence="6" key="1">
    <citation type="submission" date="2023-06" db="EMBL/GenBank/DDBJ databases">
        <authorList>
            <person name="Jiang Y."/>
            <person name="Liu Q."/>
        </authorList>
    </citation>
    <scope>NUCLEOTIDE SEQUENCE</scope>
    <source>
        <strain evidence="6">CGMCC 1.12090</strain>
    </source>
</reference>
<evidence type="ECO:0000256" key="1">
    <source>
        <dbReference type="ARBA" id="ARBA00022801"/>
    </source>
</evidence>
<evidence type="ECO:0000313" key="6">
    <source>
        <dbReference type="EMBL" id="MDO1533883.1"/>
    </source>
</evidence>
<keyword evidence="1 4" id="KW-0378">Hydrolase</keyword>
<feature type="active site" evidence="4">
    <location>
        <position position="139"/>
    </location>
</feature>
<dbReference type="PANTHER" id="PTHR42872:SF6">
    <property type="entry name" value="PROTEIN-GLUTAMATE METHYLESTERASE_PROTEIN-GLUTAMINE GLUTAMINASE"/>
    <property type="match status" value="1"/>
</dbReference>
<evidence type="ECO:0000313" key="7">
    <source>
        <dbReference type="Proteomes" id="UP001169027"/>
    </source>
</evidence>
<evidence type="ECO:0000256" key="4">
    <source>
        <dbReference type="PROSITE-ProRule" id="PRU00050"/>
    </source>
</evidence>
<feature type="active site" evidence="4">
    <location>
        <position position="46"/>
    </location>
</feature>
<dbReference type="RefSeq" id="WP_301810928.1">
    <property type="nucleotide sequence ID" value="NZ_JAUJZH010000011.1"/>
</dbReference>
<sequence>MTASPLPARRIEAVVVGASAGGVDALIALLGNLPASWRLPTAVVIHLPEAHESRLAEIFRHRLPFPVLEAEDKAPVAQGTLYFAPPGYHLSIERDRCFSLSCEPPVLFSRPAIDVLMASAADAYGPALAGVLLTGANEDGAEGLLRIHQAGGLTVVQDPAEALVPTMPRAAIAAHAPDFVLPLREIRALLLELDAAHAH</sequence>
<comment type="caution">
    <text evidence="6">The sequence shown here is derived from an EMBL/GenBank/DDBJ whole genome shotgun (WGS) entry which is preliminary data.</text>
</comment>
<keyword evidence="4" id="KW-0145">Chemotaxis</keyword>
<dbReference type="PROSITE" id="PS50122">
    <property type="entry name" value="CHEB"/>
    <property type="match status" value="1"/>
</dbReference>
<evidence type="ECO:0000256" key="2">
    <source>
        <dbReference type="ARBA" id="ARBA00039140"/>
    </source>
</evidence>
<dbReference type="Gene3D" id="3.40.50.180">
    <property type="entry name" value="Methylesterase CheB, C-terminal domain"/>
    <property type="match status" value="1"/>
</dbReference>
<dbReference type="CDD" id="cd16433">
    <property type="entry name" value="CheB"/>
    <property type="match status" value="1"/>
</dbReference>
<feature type="domain" description="CheB-type methylesterase" evidence="5">
    <location>
        <begin position="5"/>
        <end position="192"/>
    </location>
</feature>
<gene>
    <name evidence="6" type="ORF">Q2T77_16475</name>
</gene>
<dbReference type="InterPro" id="IPR035909">
    <property type="entry name" value="CheB_C"/>
</dbReference>
<accession>A0ABT8S5Z6</accession>
<organism evidence="6 7">
    <name type="scientific">Variovorax ginsengisoli</name>
    <dbReference type="NCBI Taxonomy" id="363844"/>
    <lineage>
        <taxon>Bacteria</taxon>
        <taxon>Pseudomonadati</taxon>
        <taxon>Pseudomonadota</taxon>
        <taxon>Betaproteobacteria</taxon>
        <taxon>Burkholderiales</taxon>
        <taxon>Comamonadaceae</taxon>
        <taxon>Variovorax</taxon>
    </lineage>
</organism>
<evidence type="ECO:0000256" key="3">
    <source>
        <dbReference type="ARBA" id="ARBA00048267"/>
    </source>
</evidence>
<dbReference type="SUPFAM" id="SSF52738">
    <property type="entry name" value="Methylesterase CheB, C-terminal domain"/>
    <property type="match status" value="1"/>
</dbReference>